<dbReference type="Proteomes" id="UP000798808">
    <property type="component" value="Unassembled WGS sequence"/>
</dbReference>
<protein>
    <submittedName>
        <fullName evidence="5">DUF4974 domain-containing protein</fullName>
    </submittedName>
</protein>
<evidence type="ECO:0000259" key="3">
    <source>
        <dbReference type="Pfam" id="PF04773"/>
    </source>
</evidence>
<feature type="transmembrane region" description="Helical" evidence="2">
    <location>
        <begin position="86"/>
        <end position="108"/>
    </location>
</feature>
<evidence type="ECO:0000313" key="5">
    <source>
        <dbReference type="EMBL" id="MTI24342.1"/>
    </source>
</evidence>
<dbReference type="EMBL" id="SMLW01000399">
    <property type="protein sequence ID" value="MTI24342.1"/>
    <property type="molecule type" value="Genomic_DNA"/>
</dbReference>
<evidence type="ECO:0000313" key="6">
    <source>
        <dbReference type="Proteomes" id="UP000798808"/>
    </source>
</evidence>
<feature type="domain" description="FecR protein" evidence="3">
    <location>
        <begin position="122"/>
        <end position="212"/>
    </location>
</feature>
<reference evidence="5 6" key="1">
    <citation type="submission" date="2019-02" db="EMBL/GenBank/DDBJ databases">
        <authorList>
            <person name="Goldberg S.R."/>
            <person name="Haltli B.A."/>
            <person name="Correa H."/>
            <person name="Russell K.G."/>
        </authorList>
    </citation>
    <scope>NUCLEOTIDE SEQUENCE [LARGE SCALE GENOMIC DNA]</scope>
    <source>
        <strain evidence="5 6">JCM 16186</strain>
    </source>
</reference>
<evidence type="ECO:0000259" key="4">
    <source>
        <dbReference type="Pfam" id="PF16344"/>
    </source>
</evidence>
<dbReference type="PANTHER" id="PTHR30273">
    <property type="entry name" value="PERIPLASMIC SIGNAL SENSOR AND SIGMA FACTOR ACTIVATOR FECR-RELATED"/>
    <property type="match status" value="1"/>
</dbReference>
<dbReference type="Gene3D" id="3.55.50.30">
    <property type="match status" value="1"/>
</dbReference>
<gene>
    <name evidence="5" type="ORF">E1163_05230</name>
</gene>
<keyword evidence="6" id="KW-1185">Reference proteome</keyword>
<evidence type="ECO:0000256" key="2">
    <source>
        <dbReference type="SAM" id="Phobius"/>
    </source>
</evidence>
<keyword evidence="2" id="KW-0812">Transmembrane</keyword>
<dbReference type="InterPro" id="IPR032508">
    <property type="entry name" value="FecR_C"/>
</dbReference>
<dbReference type="Gene3D" id="2.60.120.1440">
    <property type="match status" value="1"/>
</dbReference>
<feature type="region of interest" description="Disordered" evidence="1">
    <location>
        <begin position="1"/>
        <end position="25"/>
    </location>
</feature>
<organism evidence="5 6">
    <name type="scientific">Fulvivirga kasyanovii</name>
    <dbReference type="NCBI Taxonomy" id="396812"/>
    <lineage>
        <taxon>Bacteria</taxon>
        <taxon>Pseudomonadati</taxon>
        <taxon>Bacteroidota</taxon>
        <taxon>Cytophagia</taxon>
        <taxon>Cytophagales</taxon>
        <taxon>Fulvivirgaceae</taxon>
        <taxon>Fulvivirga</taxon>
    </lineage>
</organism>
<keyword evidence="2" id="KW-1133">Transmembrane helix</keyword>
<evidence type="ECO:0000256" key="1">
    <source>
        <dbReference type="SAM" id="MobiDB-lite"/>
    </source>
</evidence>
<dbReference type="Pfam" id="PF16344">
    <property type="entry name" value="FecR_C"/>
    <property type="match status" value="1"/>
</dbReference>
<dbReference type="PANTHER" id="PTHR30273:SF2">
    <property type="entry name" value="PROTEIN FECR"/>
    <property type="match status" value="1"/>
</dbReference>
<keyword evidence="2" id="KW-0472">Membrane</keyword>
<dbReference type="PIRSF" id="PIRSF018266">
    <property type="entry name" value="FecR"/>
    <property type="match status" value="1"/>
</dbReference>
<dbReference type="Pfam" id="PF04773">
    <property type="entry name" value="FecR"/>
    <property type="match status" value="1"/>
</dbReference>
<sequence>MTDIEQRIPRFLKGESGKEEQRQMEKWLQDPANRQEFEKFKEIWEASGEVYKDYTPNVGKAWENIEQRILRSEDVSSPSSIDLWKWIGRAAAILVFATGIGWLAMQWFQEPDHNFYASLMEVSTASGIDSVALSDGSIIWLNRNTTIQFPETFGTKERRIILRGEAFFEVERDTERPFIVEAQGTVTRVLGTSFNINARVSEASVSVFTGKVSFSEDKDPANEVILTKGEKAQINPVNNHINKFAVDPNALAWKTGVLVFQNTPLQEVAIVLSAHYNQSVTLENTDSLSLTTSFEKQSLEEVLDVISITLDIRYEKVLEGYILK</sequence>
<dbReference type="RefSeq" id="WP_155170232.1">
    <property type="nucleotide sequence ID" value="NZ_BAAAFL010000003.1"/>
</dbReference>
<dbReference type="InterPro" id="IPR012373">
    <property type="entry name" value="Ferrdict_sens_TM"/>
</dbReference>
<proteinExistence type="predicted"/>
<accession>A0ABW9RKG5</accession>
<name>A0ABW9RKG5_9BACT</name>
<feature type="domain" description="Protein FecR C-terminal" evidence="4">
    <location>
        <begin position="258"/>
        <end position="315"/>
    </location>
</feature>
<comment type="caution">
    <text evidence="5">The sequence shown here is derived from an EMBL/GenBank/DDBJ whole genome shotgun (WGS) entry which is preliminary data.</text>
</comment>
<dbReference type="InterPro" id="IPR006860">
    <property type="entry name" value="FecR"/>
</dbReference>